<dbReference type="PANTHER" id="PTHR42929">
    <property type="entry name" value="INNER MEMBRANE ABC TRANSPORTER PERMEASE PROTEIN YDCU-RELATED-RELATED"/>
    <property type="match status" value="1"/>
</dbReference>
<sequence>MRKGRLFGFLLAAIPFAFIVIFVGLPTVEAIAYSLGVTGGPNQTVSDMAQNQIVAHHGITFGVYAQLWHTASFRSDFFSTVWVSLVSVLLQLLISYAIALYLRISDSRFARIVSTLYLIPMFIPGVIAAYALVTFWNQGGYADAIAHHLGAAHFPSFGYTLPGIIIGQIWTGLPFTVLLLASGLRSIPDSVVEAARDVGARWWTVCARVLIPMNLLPTVIVSTFAMIGALGAYTIPYLMGPTTPQMLGVAMTNYYGSYNEPEQAEAMAVMVFVVAAFVGFLYVWANLRLDRKSGASQ</sequence>
<dbReference type="CDD" id="cd06261">
    <property type="entry name" value="TM_PBP2"/>
    <property type="match status" value="1"/>
</dbReference>
<dbReference type="Proteomes" id="UP001597079">
    <property type="component" value="Unassembled WGS sequence"/>
</dbReference>
<evidence type="ECO:0000256" key="3">
    <source>
        <dbReference type="ARBA" id="ARBA00022448"/>
    </source>
</evidence>
<accession>A0ABW4JL71</accession>
<evidence type="ECO:0000256" key="2">
    <source>
        <dbReference type="ARBA" id="ARBA00007069"/>
    </source>
</evidence>
<dbReference type="Gene3D" id="1.10.3720.10">
    <property type="entry name" value="MetI-like"/>
    <property type="match status" value="1"/>
</dbReference>
<keyword evidence="5 8" id="KW-0812">Transmembrane</keyword>
<feature type="transmembrane region" description="Helical" evidence="8">
    <location>
        <begin position="116"/>
        <end position="136"/>
    </location>
</feature>
<keyword evidence="4" id="KW-1003">Cell membrane</keyword>
<dbReference type="SUPFAM" id="SSF161098">
    <property type="entry name" value="MetI-like"/>
    <property type="match status" value="1"/>
</dbReference>
<keyword evidence="6 8" id="KW-1133">Transmembrane helix</keyword>
<evidence type="ECO:0000256" key="7">
    <source>
        <dbReference type="ARBA" id="ARBA00023136"/>
    </source>
</evidence>
<evidence type="ECO:0000256" key="6">
    <source>
        <dbReference type="ARBA" id="ARBA00022989"/>
    </source>
</evidence>
<reference evidence="11" key="1">
    <citation type="journal article" date="2019" name="Int. J. Syst. Evol. Microbiol.">
        <title>The Global Catalogue of Microorganisms (GCM) 10K type strain sequencing project: providing services to taxonomists for standard genome sequencing and annotation.</title>
        <authorList>
            <consortium name="The Broad Institute Genomics Platform"/>
            <consortium name="The Broad Institute Genome Sequencing Center for Infectious Disease"/>
            <person name="Wu L."/>
            <person name="Ma J."/>
        </authorList>
    </citation>
    <scope>NUCLEOTIDE SEQUENCE [LARGE SCALE GENOMIC DNA]</scope>
    <source>
        <strain evidence="11">CGMCC 1.12286</strain>
    </source>
</reference>
<dbReference type="InterPro" id="IPR035906">
    <property type="entry name" value="MetI-like_sf"/>
</dbReference>
<evidence type="ECO:0000256" key="1">
    <source>
        <dbReference type="ARBA" id="ARBA00004651"/>
    </source>
</evidence>
<dbReference type="PROSITE" id="PS50928">
    <property type="entry name" value="ABC_TM1"/>
    <property type="match status" value="1"/>
</dbReference>
<comment type="subcellular location">
    <subcellularLocation>
        <location evidence="1 8">Cell membrane</location>
        <topology evidence="1 8">Multi-pass membrane protein</topology>
    </subcellularLocation>
</comment>
<feature type="transmembrane region" description="Helical" evidence="8">
    <location>
        <begin position="266"/>
        <end position="285"/>
    </location>
</feature>
<comment type="similarity">
    <text evidence="2">Belongs to the binding-protein-dependent transport system permease family. CysTW subfamily.</text>
</comment>
<comment type="caution">
    <text evidence="10">The sequence shown here is derived from an EMBL/GenBank/DDBJ whole genome shotgun (WGS) entry which is preliminary data.</text>
</comment>
<feature type="transmembrane region" description="Helical" evidence="8">
    <location>
        <begin position="81"/>
        <end position="104"/>
    </location>
</feature>
<dbReference type="InterPro" id="IPR000515">
    <property type="entry name" value="MetI-like"/>
</dbReference>
<protein>
    <submittedName>
        <fullName evidence="10">ABC transporter permease</fullName>
    </submittedName>
</protein>
<feature type="transmembrane region" description="Helical" evidence="8">
    <location>
        <begin position="215"/>
        <end position="239"/>
    </location>
</feature>
<dbReference type="Pfam" id="PF00528">
    <property type="entry name" value="BPD_transp_1"/>
    <property type="match status" value="1"/>
</dbReference>
<gene>
    <name evidence="10" type="ORF">ACFSB2_18780</name>
</gene>
<name>A0ABW4JL71_9BACL</name>
<evidence type="ECO:0000313" key="10">
    <source>
        <dbReference type="EMBL" id="MFD1676723.1"/>
    </source>
</evidence>
<feature type="transmembrane region" description="Helical" evidence="8">
    <location>
        <begin position="156"/>
        <end position="181"/>
    </location>
</feature>
<dbReference type="EMBL" id="JBHUCX010000074">
    <property type="protein sequence ID" value="MFD1676723.1"/>
    <property type="molecule type" value="Genomic_DNA"/>
</dbReference>
<evidence type="ECO:0000313" key="11">
    <source>
        <dbReference type="Proteomes" id="UP001597079"/>
    </source>
</evidence>
<keyword evidence="11" id="KW-1185">Reference proteome</keyword>
<evidence type="ECO:0000256" key="4">
    <source>
        <dbReference type="ARBA" id="ARBA00022475"/>
    </source>
</evidence>
<feature type="domain" description="ABC transmembrane type-1" evidence="9">
    <location>
        <begin position="77"/>
        <end position="282"/>
    </location>
</feature>
<dbReference type="RefSeq" id="WP_377944628.1">
    <property type="nucleotide sequence ID" value="NZ_JBHUCX010000074.1"/>
</dbReference>
<evidence type="ECO:0000256" key="8">
    <source>
        <dbReference type="RuleBase" id="RU363032"/>
    </source>
</evidence>
<keyword evidence="7 8" id="KW-0472">Membrane</keyword>
<organism evidence="10 11">
    <name type="scientific">Alicyclobacillus fodiniaquatilis</name>
    <dbReference type="NCBI Taxonomy" id="1661150"/>
    <lineage>
        <taxon>Bacteria</taxon>
        <taxon>Bacillati</taxon>
        <taxon>Bacillota</taxon>
        <taxon>Bacilli</taxon>
        <taxon>Bacillales</taxon>
        <taxon>Alicyclobacillaceae</taxon>
        <taxon>Alicyclobacillus</taxon>
    </lineage>
</organism>
<proteinExistence type="inferred from homology"/>
<keyword evidence="3 8" id="KW-0813">Transport</keyword>
<evidence type="ECO:0000259" key="9">
    <source>
        <dbReference type="PROSITE" id="PS50928"/>
    </source>
</evidence>
<dbReference type="PANTHER" id="PTHR42929:SF1">
    <property type="entry name" value="INNER MEMBRANE ABC TRANSPORTER PERMEASE PROTEIN YDCU-RELATED"/>
    <property type="match status" value="1"/>
</dbReference>
<evidence type="ECO:0000256" key="5">
    <source>
        <dbReference type="ARBA" id="ARBA00022692"/>
    </source>
</evidence>